<accession>A0AAN7XUR9</accession>
<feature type="compositionally biased region" description="Polar residues" evidence="1">
    <location>
        <begin position="24"/>
        <end position="34"/>
    </location>
</feature>
<reference evidence="2 3" key="1">
    <citation type="journal article" date="2023" name="Genes (Basel)">
        <title>Chromosome-Level Genome Assembly and Circadian Gene Repertoire of the Patagonia Blennie Eleginops maclovinus-The Closest Ancestral Proxy of Antarctic Cryonotothenioids.</title>
        <authorList>
            <person name="Cheng C.C."/>
            <person name="Rivera-Colon A.G."/>
            <person name="Minhas B.F."/>
            <person name="Wilson L."/>
            <person name="Rayamajhi N."/>
            <person name="Vargas-Chacoff L."/>
            <person name="Catchen J.M."/>
        </authorList>
    </citation>
    <scope>NUCLEOTIDE SEQUENCE [LARGE SCALE GENOMIC DNA]</scope>
    <source>
        <strain evidence="2">JMC-PN-2008</strain>
    </source>
</reference>
<protein>
    <submittedName>
        <fullName evidence="2">Uncharacterized protein</fullName>
    </submittedName>
</protein>
<name>A0AAN7XUR9_ELEMC</name>
<dbReference type="EMBL" id="JAUZQC010000006">
    <property type="protein sequence ID" value="KAK5870303.1"/>
    <property type="molecule type" value="Genomic_DNA"/>
</dbReference>
<keyword evidence="3" id="KW-1185">Reference proteome</keyword>
<evidence type="ECO:0000313" key="2">
    <source>
        <dbReference type="EMBL" id="KAK5870303.1"/>
    </source>
</evidence>
<evidence type="ECO:0000313" key="3">
    <source>
        <dbReference type="Proteomes" id="UP001346869"/>
    </source>
</evidence>
<gene>
    <name evidence="2" type="ORF">PBY51_024953</name>
</gene>
<comment type="caution">
    <text evidence="2">The sequence shown here is derived from an EMBL/GenBank/DDBJ whole genome shotgun (WGS) entry which is preliminary data.</text>
</comment>
<sequence>MHAHCQRGHVHQLNGHDDGATPQRWDQTSTSSAGKTREDRTRLPVCTSKPQLWTGLTHTECILGDCVCAKGTKTVLMEEEKKNLSILLPPLSQSASQNQSI</sequence>
<feature type="compositionally biased region" description="Basic residues" evidence="1">
    <location>
        <begin position="1"/>
        <end position="10"/>
    </location>
</feature>
<reference evidence="2 3" key="2">
    <citation type="journal article" date="2023" name="Mol. Biol. Evol.">
        <title>Genomics of Secondarily Temperate Adaptation in the Only Non-Antarctic Icefish.</title>
        <authorList>
            <person name="Rivera-Colon A.G."/>
            <person name="Rayamajhi N."/>
            <person name="Minhas B.F."/>
            <person name="Madrigal G."/>
            <person name="Bilyk K.T."/>
            <person name="Yoon V."/>
            <person name="Hune M."/>
            <person name="Gregory S."/>
            <person name="Cheng C.H.C."/>
            <person name="Catchen J.M."/>
        </authorList>
    </citation>
    <scope>NUCLEOTIDE SEQUENCE [LARGE SCALE GENOMIC DNA]</scope>
    <source>
        <strain evidence="2">JMC-PN-2008</strain>
    </source>
</reference>
<dbReference type="AlphaFoldDB" id="A0AAN7XUR9"/>
<organism evidence="2 3">
    <name type="scientific">Eleginops maclovinus</name>
    <name type="common">Patagonian blennie</name>
    <name type="synonym">Eleginus maclovinus</name>
    <dbReference type="NCBI Taxonomy" id="56733"/>
    <lineage>
        <taxon>Eukaryota</taxon>
        <taxon>Metazoa</taxon>
        <taxon>Chordata</taxon>
        <taxon>Craniata</taxon>
        <taxon>Vertebrata</taxon>
        <taxon>Euteleostomi</taxon>
        <taxon>Actinopterygii</taxon>
        <taxon>Neopterygii</taxon>
        <taxon>Teleostei</taxon>
        <taxon>Neoteleostei</taxon>
        <taxon>Acanthomorphata</taxon>
        <taxon>Eupercaria</taxon>
        <taxon>Perciformes</taxon>
        <taxon>Notothenioidei</taxon>
        <taxon>Eleginopidae</taxon>
        <taxon>Eleginops</taxon>
    </lineage>
</organism>
<feature type="region of interest" description="Disordered" evidence="1">
    <location>
        <begin position="1"/>
        <end position="43"/>
    </location>
</feature>
<proteinExistence type="predicted"/>
<dbReference type="Proteomes" id="UP001346869">
    <property type="component" value="Unassembled WGS sequence"/>
</dbReference>
<evidence type="ECO:0000256" key="1">
    <source>
        <dbReference type="SAM" id="MobiDB-lite"/>
    </source>
</evidence>